<dbReference type="STRING" id="269621.A0A238FCM6"/>
<dbReference type="InterPro" id="IPR044095">
    <property type="entry name" value="ADCK2_dom"/>
</dbReference>
<dbReference type="Pfam" id="PF03109">
    <property type="entry name" value="ABC1"/>
    <property type="match status" value="2"/>
</dbReference>
<dbReference type="CDD" id="cd13971">
    <property type="entry name" value="ADCK2-like"/>
    <property type="match status" value="1"/>
</dbReference>
<feature type="domain" description="ABC1 atypical kinase-like" evidence="3">
    <location>
        <begin position="453"/>
        <end position="600"/>
    </location>
</feature>
<feature type="compositionally biased region" description="Polar residues" evidence="2">
    <location>
        <begin position="429"/>
        <end position="438"/>
    </location>
</feature>
<proteinExistence type="inferred from homology"/>
<reference evidence="5" key="1">
    <citation type="submission" date="2016-09" db="EMBL/GenBank/DDBJ databases">
        <authorList>
            <person name="Jeantristanb JTB J.-T."/>
            <person name="Ricardo R."/>
        </authorList>
    </citation>
    <scope>NUCLEOTIDE SEQUENCE [LARGE SCALE GENOMIC DNA]</scope>
</reference>
<comment type="similarity">
    <text evidence="1">Belongs to the protein kinase superfamily. ADCK protein kinase family.</text>
</comment>
<feature type="region of interest" description="Disordered" evidence="2">
    <location>
        <begin position="142"/>
        <end position="181"/>
    </location>
</feature>
<gene>
    <name evidence="4" type="ORF">BQ2448_3707</name>
</gene>
<dbReference type="SUPFAM" id="SSF56112">
    <property type="entry name" value="Protein kinase-like (PK-like)"/>
    <property type="match status" value="1"/>
</dbReference>
<evidence type="ECO:0000256" key="2">
    <source>
        <dbReference type="SAM" id="MobiDB-lite"/>
    </source>
</evidence>
<evidence type="ECO:0000259" key="3">
    <source>
        <dbReference type="Pfam" id="PF03109"/>
    </source>
</evidence>
<dbReference type="AlphaFoldDB" id="A0A238FCM6"/>
<feature type="region of interest" description="Disordered" evidence="2">
    <location>
        <begin position="425"/>
        <end position="450"/>
    </location>
</feature>
<accession>A0A238FCM6</accession>
<feature type="compositionally biased region" description="Polar residues" evidence="2">
    <location>
        <begin position="156"/>
        <end position="167"/>
    </location>
</feature>
<dbReference type="InterPro" id="IPR052402">
    <property type="entry name" value="ADCK_kinase"/>
</dbReference>
<dbReference type="GO" id="GO:0005739">
    <property type="term" value="C:mitochondrion"/>
    <property type="evidence" value="ECO:0007669"/>
    <property type="project" value="TreeGrafter"/>
</dbReference>
<dbReference type="EMBL" id="FMSP01000006">
    <property type="protein sequence ID" value="SCV70945.1"/>
    <property type="molecule type" value="Genomic_DNA"/>
</dbReference>
<dbReference type="InterPro" id="IPR004147">
    <property type="entry name" value="ABC1_dom"/>
</dbReference>
<evidence type="ECO:0000256" key="1">
    <source>
        <dbReference type="ARBA" id="ARBA00009670"/>
    </source>
</evidence>
<dbReference type="InterPro" id="IPR011009">
    <property type="entry name" value="Kinase-like_dom_sf"/>
</dbReference>
<evidence type="ECO:0000313" key="5">
    <source>
        <dbReference type="Proteomes" id="UP000198372"/>
    </source>
</evidence>
<feature type="domain" description="ABC1 atypical kinase-like" evidence="3">
    <location>
        <begin position="361"/>
        <end position="410"/>
    </location>
</feature>
<dbReference type="PANTHER" id="PTHR45890">
    <property type="entry name" value="AARF DOMAIN CONTAINING KINASE 2 (PREDICTED)"/>
    <property type="match status" value="1"/>
</dbReference>
<dbReference type="PANTHER" id="PTHR45890:SF1">
    <property type="entry name" value="AARF DOMAIN CONTAINING KINASE 2"/>
    <property type="match status" value="1"/>
</dbReference>
<dbReference type="Proteomes" id="UP000198372">
    <property type="component" value="Unassembled WGS sequence"/>
</dbReference>
<protein>
    <submittedName>
        <fullName evidence="4">BQ2448_3707 protein</fullName>
    </submittedName>
</protein>
<keyword evidence="5" id="KW-1185">Reference proteome</keyword>
<organism evidence="4 5">
    <name type="scientific">Microbotryum intermedium</name>
    <dbReference type="NCBI Taxonomy" id="269621"/>
    <lineage>
        <taxon>Eukaryota</taxon>
        <taxon>Fungi</taxon>
        <taxon>Dikarya</taxon>
        <taxon>Basidiomycota</taxon>
        <taxon>Pucciniomycotina</taxon>
        <taxon>Microbotryomycetes</taxon>
        <taxon>Microbotryales</taxon>
        <taxon>Microbotryaceae</taxon>
        <taxon>Microbotryum</taxon>
    </lineage>
</organism>
<name>A0A238FCM6_9BASI</name>
<evidence type="ECO:0000313" key="4">
    <source>
        <dbReference type="EMBL" id="SCV70945.1"/>
    </source>
</evidence>
<sequence>MDRSNMTGEILMTCSRKPIPVAGRPRASNNLRFVFPVVPSDVIERGGARRFQLHHLTGFLRAIHSRVVCPNHASDAKAKAMLSYQASSVSRLTRPSRSSSGLLQRQLSSLSSRSCPIHTSPSIRPPRLPAVVVSRAPSRSLISSLTPRPRPAWHTKSFSTSSATNSKNHGHGRGHQWQQGASSSSSSSWRWSLIPVLLAGWSPLLLESPHTDDHVSTSKPSLKSIKANIDHPEESEFLVAGGDALSSSKRSSTLLGRIGRFFVLYVFEPISTTGRFIHLAILFLPVILTAPVLMLEVLDSGRDKRRGYKKRVGPRVTTSWWYWFLVHQMEMAGPTFIKLAQWAGSRTDLFPSELCELFGKLHSNGKPHSLRYTKRVIEQAFGRPFSEIFLEFGEKPMGIGAIAQVYKATINPDLLPDDYLGPKHEKDPSMTSAVTRTITPRPDDQRPPKIPSSAVAIKVLHPGVEKMIARDLKIMMFFARVLNVIPGMEWLSFPEEVQVFGQMMMSQVDLRIEANNLQTFENYFRHRPTVSFPRALKKYTSRKVLFEEFEDAVPLEAFLNKTGGAFDHRLANLGLDAFLHMLLIDDFSHADLHPGNIMVKFFKPTTKSLLSNWFPSLFGEPPHDSAGTADDIDIVHNIREFSKKPTAEFHAELARLDAEGYQPELVFIDAGLVTRLDGQNRQNFLDLFSAVARFDGYEAGRLMVERCRAPELVIDEEQFALRMQHLVLSVKSQTFSLANIKIADVLSEVLNNVRRHHVKMEADFVNTVISILLLEGIGRQLDPGMDLFKSALPILRQLGATMSTEQMRQGAGGLGLGGLGTMLKVWVWIEARQMAELAVKDVDQLIRYDYLMPNV</sequence>
<dbReference type="OrthoDB" id="1290869at2759"/>